<evidence type="ECO:0000256" key="1">
    <source>
        <dbReference type="SAM" id="MobiDB-lite"/>
    </source>
</evidence>
<dbReference type="EMBL" id="AP003770">
    <property type="protein sequence ID" value="BAD53860.1"/>
    <property type="molecule type" value="Genomic_DNA"/>
</dbReference>
<evidence type="ECO:0000313" key="3">
    <source>
        <dbReference type="EMBL" id="BAD54529.1"/>
    </source>
</evidence>
<dbReference type="EMBL" id="AP005457">
    <property type="protein sequence ID" value="BAD54529.1"/>
    <property type="molecule type" value="Genomic_DNA"/>
</dbReference>
<organism evidence="3 4">
    <name type="scientific">Oryza sativa subsp. japonica</name>
    <name type="common">Rice</name>
    <dbReference type="NCBI Taxonomy" id="39947"/>
    <lineage>
        <taxon>Eukaryota</taxon>
        <taxon>Viridiplantae</taxon>
        <taxon>Streptophyta</taxon>
        <taxon>Embryophyta</taxon>
        <taxon>Tracheophyta</taxon>
        <taxon>Spermatophyta</taxon>
        <taxon>Magnoliopsida</taxon>
        <taxon>Liliopsida</taxon>
        <taxon>Poales</taxon>
        <taxon>Poaceae</taxon>
        <taxon>BOP clade</taxon>
        <taxon>Oryzoideae</taxon>
        <taxon>Oryzeae</taxon>
        <taxon>Oryzinae</taxon>
        <taxon>Oryza</taxon>
        <taxon>Oryza sativa</taxon>
    </lineage>
</organism>
<evidence type="ECO:0000313" key="2">
    <source>
        <dbReference type="EMBL" id="BAD53860.1"/>
    </source>
</evidence>
<reference evidence="3" key="2">
    <citation type="submission" date="2002-06" db="EMBL/GenBank/DDBJ databases">
        <title>Oryza sativa nipponbare(GA3) genomic DNA, chromosome 6, PAC clone:P0532H03.</title>
        <authorList>
            <person name="Sasaki T."/>
            <person name="Matsumoto T."/>
            <person name="Katayose Y."/>
        </authorList>
    </citation>
    <scope>NUCLEOTIDE SEQUENCE</scope>
</reference>
<accession>Q5Z662</accession>
<dbReference type="AlphaFoldDB" id="Q5Z662"/>
<reference evidence="4" key="3">
    <citation type="journal article" date="2005" name="Nature">
        <title>The map-based sequence of the rice genome.</title>
        <authorList>
            <consortium name="International rice genome sequencing project (IRGSP)"/>
            <person name="Matsumoto T."/>
            <person name="Wu J."/>
            <person name="Kanamori H."/>
            <person name="Katayose Y."/>
            <person name="Fujisawa M."/>
            <person name="Namiki N."/>
            <person name="Mizuno H."/>
            <person name="Yamamoto K."/>
            <person name="Antonio B.A."/>
            <person name="Baba T."/>
            <person name="Sakata K."/>
            <person name="Nagamura Y."/>
            <person name="Aoki H."/>
            <person name="Arikawa K."/>
            <person name="Arita K."/>
            <person name="Bito T."/>
            <person name="Chiden Y."/>
            <person name="Fujitsuka N."/>
            <person name="Fukunaka R."/>
            <person name="Hamada M."/>
            <person name="Harada C."/>
            <person name="Hayashi A."/>
            <person name="Hijishita S."/>
            <person name="Honda M."/>
            <person name="Hosokawa S."/>
            <person name="Ichikawa Y."/>
            <person name="Idonuma A."/>
            <person name="Iijima M."/>
            <person name="Ikeda M."/>
            <person name="Ikeno M."/>
            <person name="Ito K."/>
            <person name="Ito S."/>
            <person name="Ito T."/>
            <person name="Ito Y."/>
            <person name="Ito Y."/>
            <person name="Iwabuchi A."/>
            <person name="Kamiya K."/>
            <person name="Karasawa W."/>
            <person name="Kurita K."/>
            <person name="Katagiri S."/>
            <person name="Kikuta A."/>
            <person name="Kobayashi H."/>
            <person name="Kobayashi N."/>
            <person name="Machita K."/>
            <person name="Maehara T."/>
            <person name="Masukawa M."/>
            <person name="Mizubayashi T."/>
            <person name="Mukai Y."/>
            <person name="Nagasaki H."/>
            <person name="Nagata Y."/>
            <person name="Naito S."/>
            <person name="Nakashima M."/>
            <person name="Nakama Y."/>
            <person name="Nakamichi Y."/>
            <person name="Nakamura M."/>
            <person name="Meguro A."/>
            <person name="Negishi M."/>
            <person name="Ohta I."/>
            <person name="Ohta T."/>
            <person name="Okamoto M."/>
            <person name="Ono N."/>
            <person name="Saji S."/>
            <person name="Sakaguchi M."/>
            <person name="Sakai K."/>
            <person name="Shibata M."/>
            <person name="Shimokawa T."/>
            <person name="Song J."/>
            <person name="Takazaki Y."/>
            <person name="Terasawa K."/>
            <person name="Tsugane M."/>
            <person name="Tsuji K."/>
            <person name="Ueda S."/>
            <person name="Waki K."/>
            <person name="Yamagata H."/>
            <person name="Yamamoto M."/>
            <person name="Yamamoto S."/>
            <person name="Yamane H."/>
            <person name="Yoshiki S."/>
            <person name="Yoshihara R."/>
            <person name="Yukawa K."/>
            <person name="Zhong H."/>
            <person name="Yano M."/>
            <person name="Yuan Q."/>
            <person name="Ouyang S."/>
            <person name="Liu J."/>
            <person name="Jones K.M."/>
            <person name="Gansberger K."/>
            <person name="Moffat K."/>
            <person name="Hill J."/>
            <person name="Bera J."/>
            <person name="Fadrosh D."/>
            <person name="Jin S."/>
            <person name="Johri S."/>
            <person name="Kim M."/>
            <person name="Overton L."/>
            <person name="Reardon M."/>
            <person name="Tsitrin T."/>
            <person name="Vuong H."/>
            <person name="Weaver B."/>
            <person name="Ciecko A."/>
            <person name="Tallon L."/>
            <person name="Jackson J."/>
            <person name="Pai G."/>
            <person name="Aken S.V."/>
            <person name="Utterback T."/>
            <person name="Reidmuller S."/>
            <person name="Feldblyum T."/>
            <person name="Hsiao J."/>
            <person name="Zismann V."/>
            <person name="Iobst S."/>
            <person name="de Vazeille A.R."/>
            <person name="Buell C.R."/>
            <person name="Ying K."/>
            <person name="Li Y."/>
            <person name="Lu T."/>
            <person name="Huang Y."/>
            <person name="Zhao Q."/>
            <person name="Feng Q."/>
            <person name="Zhang L."/>
            <person name="Zhu J."/>
            <person name="Weng Q."/>
            <person name="Mu J."/>
            <person name="Lu Y."/>
            <person name="Fan D."/>
            <person name="Liu Y."/>
            <person name="Guan J."/>
            <person name="Zhang Y."/>
            <person name="Yu S."/>
            <person name="Liu X."/>
            <person name="Zhang Y."/>
            <person name="Hong G."/>
            <person name="Han B."/>
            <person name="Choisne N."/>
            <person name="Demange N."/>
            <person name="Orjeda G."/>
            <person name="Samain S."/>
            <person name="Cattolico L."/>
            <person name="Pelletier E."/>
            <person name="Couloux A."/>
            <person name="Segurens B."/>
            <person name="Wincker P."/>
            <person name="D'Hont A."/>
            <person name="Scarpelli C."/>
            <person name="Weissenbach J."/>
            <person name="Salanoubat M."/>
            <person name="Quetier F."/>
            <person name="Yu Y."/>
            <person name="Kim H.R."/>
            <person name="Rambo T."/>
            <person name="Currie J."/>
            <person name="Collura K."/>
            <person name="Luo M."/>
            <person name="Yang T."/>
            <person name="Ammiraju J.S.S."/>
            <person name="Engler F."/>
            <person name="Soderlund C."/>
            <person name="Wing R.A."/>
            <person name="Palmer L.E."/>
            <person name="de la Bastide M."/>
            <person name="Spiegel L."/>
            <person name="Nascimento L."/>
            <person name="Zutavern T."/>
            <person name="O'Shaughnessy A."/>
            <person name="Dike S."/>
            <person name="Dedhia N."/>
            <person name="Preston R."/>
            <person name="Balija V."/>
            <person name="McCombie W.R."/>
            <person name="Chow T."/>
            <person name="Chen H."/>
            <person name="Chung M."/>
            <person name="Chen C."/>
            <person name="Shaw J."/>
            <person name="Wu H."/>
            <person name="Hsiao K."/>
            <person name="Chao Y."/>
            <person name="Chu M."/>
            <person name="Cheng C."/>
            <person name="Hour A."/>
            <person name="Lee P."/>
            <person name="Lin S."/>
            <person name="Lin Y."/>
            <person name="Liou J."/>
            <person name="Liu S."/>
            <person name="Hsing Y."/>
            <person name="Raghuvanshi S."/>
            <person name="Mohanty A."/>
            <person name="Bharti A.K."/>
            <person name="Gaur A."/>
            <person name="Gupta V."/>
            <person name="Kumar D."/>
            <person name="Ravi V."/>
            <person name="Vij S."/>
            <person name="Kapur A."/>
            <person name="Khurana P."/>
            <person name="Khurana P."/>
            <person name="Khurana J.P."/>
            <person name="Tyagi A.K."/>
            <person name="Gaikwad K."/>
            <person name="Singh A."/>
            <person name="Dalal V."/>
            <person name="Srivastava S."/>
            <person name="Dixit A."/>
            <person name="Pal A.K."/>
            <person name="Ghazi I.A."/>
            <person name="Yadav M."/>
            <person name="Pandit A."/>
            <person name="Bhargava A."/>
            <person name="Sureshbabu K."/>
            <person name="Batra K."/>
            <person name="Sharma T.R."/>
            <person name="Mohapatra T."/>
            <person name="Singh N.K."/>
            <person name="Messing J."/>
            <person name="Nelson A.B."/>
            <person name="Fuks G."/>
            <person name="Kavchok S."/>
            <person name="Keizer G."/>
            <person name="Linton E."/>
            <person name="Llaca V."/>
            <person name="Song R."/>
            <person name="Tanyolac B."/>
            <person name="Young S."/>
            <person name="Ho-Il K."/>
            <person name="Hahn J.H."/>
            <person name="Sangsakoo G."/>
            <person name="Vanavichit A."/>
            <person name="de Mattos Luiz.A.T."/>
            <person name="Zimmer P.D."/>
            <person name="Malone G."/>
            <person name="Dellagostin O."/>
            <person name="de Oliveira A.C."/>
            <person name="Bevan M."/>
            <person name="Bancroft I."/>
            <person name="Minx P."/>
            <person name="Cordum H."/>
            <person name="Wilson R."/>
            <person name="Cheng Z."/>
            <person name="Jin W."/>
            <person name="Jiang J."/>
            <person name="Leong S.A."/>
            <person name="Iwama H."/>
            <person name="Gojobori T."/>
            <person name="Itoh T."/>
            <person name="Niimura Y."/>
            <person name="Fujii Y."/>
            <person name="Habara T."/>
            <person name="Sakai H."/>
            <person name="Sato Y."/>
            <person name="Wilson G."/>
            <person name="Kumar K."/>
            <person name="McCouch S."/>
            <person name="Juretic N."/>
            <person name="Hoen D."/>
            <person name="Wright S."/>
            <person name="Bruskiewich R."/>
            <person name="Bureau T."/>
            <person name="Miyao A."/>
            <person name="Hirochika H."/>
            <person name="Nishikawa T."/>
            <person name="Kadowaki K."/>
            <person name="Sugiura M."/>
            <person name="Burr B."/>
            <person name="Sasaki T."/>
        </authorList>
    </citation>
    <scope>NUCLEOTIDE SEQUENCE [LARGE SCALE GENOMIC DNA]</scope>
    <source>
        <strain evidence="4">cv. Nipponbare</strain>
    </source>
</reference>
<feature type="region of interest" description="Disordered" evidence="1">
    <location>
        <begin position="1"/>
        <end position="33"/>
    </location>
</feature>
<gene>
    <name evidence="3" type="ORF">P0532H03.38</name>
    <name evidence="2" type="ORF">P0550B04.8</name>
</gene>
<evidence type="ECO:0000313" key="4">
    <source>
        <dbReference type="Proteomes" id="UP000000763"/>
    </source>
</evidence>
<proteinExistence type="predicted"/>
<sequence length="72" mass="7380">MAGEANGKTQRKRVASPPPGEEEKLPLLGGDPDPAKAIAQLKVISSSKIQDGSNGMLGPYFSAGHLLQAGVP</sequence>
<dbReference type="Proteomes" id="UP000000763">
    <property type="component" value="Chromosome 6"/>
</dbReference>
<protein>
    <submittedName>
        <fullName evidence="3">Uncharacterized protein</fullName>
    </submittedName>
</protein>
<name>Q5Z662_ORYSJ</name>
<reference evidence="4" key="4">
    <citation type="journal article" date="2008" name="Nucleic Acids Res.">
        <title>The rice annotation project database (RAP-DB): 2008 update.</title>
        <authorList>
            <consortium name="The rice annotation project (RAP)"/>
        </authorList>
    </citation>
    <scope>GENOME REANNOTATION</scope>
    <source>
        <strain evidence="4">cv. Nipponbare</strain>
    </source>
</reference>
<reference evidence="2" key="1">
    <citation type="submission" date="2001-06" db="EMBL/GenBank/DDBJ databases">
        <title>Oryza sativa nipponbare(GA3) genomic DNA, chromosome 6, PAC clone:P0550B04.</title>
        <authorList>
            <person name="Sasaki T."/>
            <person name="Matsumoto T."/>
            <person name="Yamamoto K."/>
        </authorList>
    </citation>
    <scope>NUCLEOTIDE SEQUENCE</scope>
</reference>